<proteinExistence type="predicted"/>
<sequence>MFERKEMNKGHLRENLMNLIIYAGFEKILNIILELMKTSAADTDPLFLFENMTFGNDRFKNRGCGF</sequence>
<accession>A0A1U7NFP8</accession>
<name>A0A1U7NFP8_9FIRM</name>
<reference evidence="1 2" key="1">
    <citation type="submission" date="2016-11" db="EMBL/GenBank/DDBJ databases">
        <title>Description of two novel members of the family Erysipelotrichaceae: Ileibacterium lipovorans gen. nov., sp. nov. and Dubosiella newyorkensis, gen. nov., sp. nov.</title>
        <authorList>
            <person name="Cox L.M."/>
            <person name="Sohn J."/>
            <person name="Tyrrell K.L."/>
            <person name="Citron D.M."/>
            <person name="Lawson P.A."/>
            <person name="Patel N.B."/>
            <person name="Iizumi T."/>
            <person name="Perez-Perez G.I."/>
            <person name="Goldstein E.J."/>
            <person name="Blaser M.J."/>
        </authorList>
    </citation>
    <scope>NUCLEOTIDE SEQUENCE [LARGE SCALE GENOMIC DNA]</scope>
    <source>
        <strain evidence="1 2">NYU-BL-A3</strain>
    </source>
</reference>
<evidence type="ECO:0000313" key="2">
    <source>
        <dbReference type="Proteomes" id="UP000186341"/>
    </source>
</evidence>
<gene>
    <name evidence="1" type="ORF">BO222_06900</name>
</gene>
<evidence type="ECO:0000313" key="1">
    <source>
        <dbReference type="EMBL" id="OLU39283.1"/>
    </source>
</evidence>
<comment type="caution">
    <text evidence="1">The sequence shown here is derived from an EMBL/GenBank/DDBJ whole genome shotgun (WGS) entry which is preliminary data.</text>
</comment>
<protein>
    <submittedName>
        <fullName evidence="1">Uncharacterized protein</fullName>
    </submittedName>
</protein>
<dbReference type="Proteomes" id="UP000186341">
    <property type="component" value="Unassembled WGS sequence"/>
</dbReference>
<organism evidence="1 2">
    <name type="scientific">Ileibacterium valens</name>
    <dbReference type="NCBI Taxonomy" id="1862668"/>
    <lineage>
        <taxon>Bacteria</taxon>
        <taxon>Bacillati</taxon>
        <taxon>Bacillota</taxon>
        <taxon>Erysipelotrichia</taxon>
        <taxon>Erysipelotrichales</taxon>
        <taxon>Erysipelotrichaceae</taxon>
        <taxon>Ileibacterium</taxon>
    </lineage>
</organism>
<keyword evidence="2" id="KW-1185">Reference proteome</keyword>
<dbReference type="EMBL" id="MPJW01000138">
    <property type="protein sequence ID" value="OLU39283.1"/>
    <property type="molecule type" value="Genomic_DNA"/>
</dbReference>
<dbReference type="AlphaFoldDB" id="A0A1U7NFP8"/>